<feature type="non-terminal residue" evidence="2">
    <location>
        <position position="123"/>
    </location>
</feature>
<organism evidence="2 3">
    <name type="scientific">Pristionchus entomophagus</name>
    <dbReference type="NCBI Taxonomy" id="358040"/>
    <lineage>
        <taxon>Eukaryota</taxon>
        <taxon>Metazoa</taxon>
        <taxon>Ecdysozoa</taxon>
        <taxon>Nematoda</taxon>
        <taxon>Chromadorea</taxon>
        <taxon>Rhabditida</taxon>
        <taxon>Rhabditina</taxon>
        <taxon>Diplogasteromorpha</taxon>
        <taxon>Diplogasteroidea</taxon>
        <taxon>Neodiplogasteridae</taxon>
        <taxon>Pristionchus</taxon>
    </lineage>
</organism>
<dbReference type="Proteomes" id="UP001432027">
    <property type="component" value="Unassembled WGS sequence"/>
</dbReference>
<sequence>NLENIVLNAAENEHDDGDHELKDLRGSDGFGDCSGNLHIDRAEEVIGVHEGMNDQVEVGQVSVEGGRCWIRVESVHQSEDVVIPVEEEEGFLAEHLEESVSELGQFAQHEDEHPESIGSRGHS</sequence>
<dbReference type="EMBL" id="BTSX01000002">
    <property type="protein sequence ID" value="GMS85970.1"/>
    <property type="molecule type" value="Genomic_DNA"/>
</dbReference>
<protein>
    <submittedName>
        <fullName evidence="2">Uncharacterized protein</fullName>
    </submittedName>
</protein>
<feature type="non-terminal residue" evidence="2">
    <location>
        <position position="1"/>
    </location>
</feature>
<proteinExistence type="predicted"/>
<name>A0AAV5SSC8_9BILA</name>
<accession>A0AAV5SSC8</accession>
<feature type="region of interest" description="Disordered" evidence="1">
    <location>
        <begin position="100"/>
        <end position="123"/>
    </location>
</feature>
<gene>
    <name evidence="2" type="ORF">PENTCL1PPCAC_8145</name>
</gene>
<reference evidence="2" key="1">
    <citation type="submission" date="2023-10" db="EMBL/GenBank/DDBJ databases">
        <title>Genome assembly of Pristionchus species.</title>
        <authorList>
            <person name="Yoshida K."/>
            <person name="Sommer R.J."/>
        </authorList>
    </citation>
    <scope>NUCLEOTIDE SEQUENCE</scope>
    <source>
        <strain evidence="2">RS0144</strain>
    </source>
</reference>
<dbReference type="AlphaFoldDB" id="A0AAV5SSC8"/>
<comment type="caution">
    <text evidence="2">The sequence shown here is derived from an EMBL/GenBank/DDBJ whole genome shotgun (WGS) entry which is preliminary data.</text>
</comment>
<evidence type="ECO:0000313" key="3">
    <source>
        <dbReference type="Proteomes" id="UP001432027"/>
    </source>
</evidence>
<evidence type="ECO:0000313" key="2">
    <source>
        <dbReference type="EMBL" id="GMS85970.1"/>
    </source>
</evidence>
<evidence type="ECO:0000256" key="1">
    <source>
        <dbReference type="SAM" id="MobiDB-lite"/>
    </source>
</evidence>
<keyword evidence="3" id="KW-1185">Reference proteome</keyword>